<protein>
    <submittedName>
        <fullName evidence="5">MFS transporter</fullName>
    </submittedName>
</protein>
<keyword evidence="6" id="KW-1185">Reference proteome</keyword>
<feature type="transmembrane region" description="Helical" evidence="4">
    <location>
        <begin position="160"/>
        <end position="179"/>
    </location>
</feature>
<dbReference type="AlphaFoldDB" id="A0A927IG28"/>
<dbReference type="Proteomes" id="UP000622317">
    <property type="component" value="Unassembled WGS sequence"/>
</dbReference>
<feature type="transmembrane region" description="Helical" evidence="4">
    <location>
        <begin position="396"/>
        <end position="417"/>
    </location>
</feature>
<feature type="transmembrane region" description="Helical" evidence="4">
    <location>
        <begin position="271"/>
        <end position="289"/>
    </location>
</feature>
<dbReference type="PANTHER" id="PTHR23526">
    <property type="entry name" value="INTEGRAL MEMBRANE TRANSPORT PROTEIN-RELATED"/>
    <property type="match status" value="1"/>
</dbReference>
<dbReference type="GO" id="GO:0022857">
    <property type="term" value="F:transmembrane transporter activity"/>
    <property type="evidence" value="ECO:0007669"/>
    <property type="project" value="InterPro"/>
</dbReference>
<proteinExistence type="predicted"/>
<dbReference type="SUPFAM" id="SSF103473">
    <property type="entry name" value="MFS general substrate transporter"/>
    <property type="match status" value="1"/>
</dbReference>
<accession>A0A927IG28</accession>
<evidence type="ECO:0000256" key="2">
    <source>
        <dbReference type="ARBA" id="ARBA00022989"/>
    </source>
</evidence>
<dbReference type="Pfam" id="PF07690">
    <property type="entry name" value="MFS_1"/>
    <property type="match status" value="1"/>
</dbReference>
<dbReference type="Gene3D" id="1.20.1250.20">
    <property type="entry name" value="MFS general substrate transporter like domains"/>
    <property type="match status" value="2"/>
</dbReference>
<evidence type="ECO:0000313" key="5">
    <source>
        <dbReference type="EMBL" id="MBD5778711.1"/>
    </source>
</evidence>
<keyword evidence="2 4" id="KW-1133">Transmembrane helix</keyword>
<feature type="transmembrane region" description="Helical" evidence="4">
    <location>
        <begin position="296"/>
        <end position="316"/>
    </location>
</feature>
<feature type="transmembrane region" description="Helical" evidence="4">
    <location>
        <begin position="328"/>
        <end position="350"/>
    </location>
</feature>
<feature type="transmembrane region" description="Helical" evidence="4">
    <location>
        <begin position="116"/>
        <end position="140"/>
    </location>
</feature>
<dbReference type="EMBL" id="JACYFG010000006">
    <property type="protein sequence ID" value="MBD5778711.1"/>
    <property type="molecule type" value="Genomic_DNA"/>
</dbReference>
<feature type="transmembrane region" description="Helical" evidence="4">
    <location>
        <begin position="185"/>
        <end position="208"/>
    </location>
</feature>
<gene>
    <name evidence="5" type="ORF">IEN85_04360</name>
</gene>
<keyword evidence="1 4" id="KW-0812">Transmembrane</keyword>
<comment type="caution">
    <text evidence="5">The sequence shown here is derived from an EMBL/GenBank/DDBJ whole genome shotgun (WGS) entry which is preliminary data.</text>
</comment>
<dbReference type="RefSeq" id="WP_191615841.1">
    <property type="nucleotide sequence ID" value="NZ_JACYFG010000006.1"/>
</dbReference>
<dbReference type="InterPro" id="IPR052528">
    <property type="entry name" value="Sugar_transport-like"/>
</dbReference>
<feature type="transmembrane region" description="Helical" evidence="4">
    <location>
        <begin position="53"/>
        <end position="72"/>
    </location>
</feature>
<feature type="transmembrane region" description="Helical" evidence="4">
    <location>
        <begin position="362"/>
        <end position="384"/>
    </location>
</feature>
<sequence length="469" mass="51494">MSIASDRMDSKLRVNMRLSVVEGLLAMPLVFFAMPGNFLLASMMTGAIGLKESVYGVIASLPAWANVVQLFALPWLTRRFSQKVICLVFSWIHLCCWVAVGYALPRIAMGGEWHSPLLIVGLFAVGALAFALVNVSWTSWVQEWLPTKGRGKYLGRRNRLLQISTVAFLVSSSWFLGYWKENAIFGFQMIIFVSVAMRAVSIVLQLRILPTKRVADERSSKLLDQFSSILKNTALIRFVVFGATFGFAANVMGPFFPVFYYKVLGMSVEEVARLAMLATTTGALMMPFWGRVCDKYGCRISLMVALSVWMGTGYLHQFARPDEVGILYLIWGIGGVAGSGFLFGSFSMILKLIPAEAKTAAISFNLAASSLSAAVAPILGGLLFSWVQARFQDQVGAFHVISLVHHSVVISTGILLLGIAEPKAATLTQAIGAMRPLRQLGTLMGVSFLANYSFFRKGEEEQSEEGERN</sequence>
<evidence type="ECO:0000256" key="1">
    <source>
        <dbReference type="ARBA" id="ARBA00022692"/>
    </source>
</evidence>
<evidence type="ECO:0000256" key="4">
    <source>
        <dbReference type="SAM" id="Phobius"/>
    </source>
</evidence>
<organism evidence="5 6">
    <name type="scientific">Pelagicoccus enzymogenes</name>
    <dbReference type="NCBI Taxonomy" id="2773457"/>
    <lineage>
        <taxon>Bacteria</taxon>
        <taxon>Pseudomonadati</taxon>
        <taxon>Verrucomicrobiota</taxon>
        <taxon>Opitutia</taxon>
        <taxon>Puniceicoccales</taxon>
        <taxon>Pelagicoccaceae</taxon>
        <taxon>Pelagicoccus</taxon>
    </lineage>
</organism>
<feature type="transmembrane region" description="Helical" evidence="4">
    <location>
        <begin position="84"/>
        <end position="104"/>
    </location>
</feature>
<name>A0A927IG28_9BACT</name>
<keyword evidence="3 4" id="KW-0472">Membrane</keyword>
<dbReference type="InterPro" id="IPR036259">
    <property type="entry name" value="MFS_trans_sf"/>
</dbReference>
<dbReference type="CDD" id="cd06174">
    <property type="entry name" value="MFS"/>
    <property type="match status" value="1"/>
</dbReference>
<evidence type="ECO:0000313" key="6">
    <source>
        <dbReference type="Proteomes" id="UP000622317"/>
    </source>
</evidence>
<reference evidence="5" key="1">
    <citation type="submission" date="2020-09" db="EMBL/GenBank/DDBJ databases">
        <title>Pelagicoccus enzymogenes sp. nov. with an EPS production, isolated from marine sediment.</title>
        <authorList>
            <person name="Feng X."/>
        </authorList>
    </citation>
    <scope>NUCLEOTIDE SEQUENCE</scope>
    <source>
        <strain evidence="5">NFK12</strain>
    </source>
</reference>
<feature type="transmembrane region" description="Helical" evidence="4">
    <location>
        <begin position="229"/>
        <end position="251"/>
    </location>
</feature>
<dbReference type="InterPro" id="IPR011701">
    <property type="entry name" value="MFS"/>
</dbReference>
<evidence type="ECO:0000256" key="3">
    <source>
        <dbReference type="ARBA" id="ARBA00023136"/>
    </source>
</evidence>
<feature type="transmembrane region" description="Helical" evidence="4">
    <location>
        <begin position="20"/>
        <end position="41"/>
    </location>
</feature>
<dbReference type="PANTHER" id="PTHR23526:SF2">
    <property type="entry name" value="MAJOR FACILITATOR SUPERFAMILY (MFS) PROFILE DOMAIN-CONTAINING PROTEIN"/>
    <property type="match status" value="1"/>
</dbReference>